<dbReference type="SUPFAM" id="SSF103473">
    <property type="entry name" value="MFS general substrate transporter"/>
    <property type="match status" value="1"/>
</dbReference>
<dbReference type="PANTHER" id="PTHR23537">
    <property type="match status" value="1"/>
</dbReference>
<dbReference type="Gene3D" id="1.20.1250.20">
    <property type="entry name" value="MFS general substrate transporter like domains"/>
    <property type="match status" value="1"/>
</dbReference>
<evidence type="ECO:0000256" key="2">
    <source>
        <dbReference type="SAM" id="Phobius"/>
    </source>
</evidence>
<geneLocation type="plasmid" evidence="4">
    <name>pjcm18538 dna</name>
</geneLocation>
<feature type="transmembrane region" description="Helical" evidence="2">
    <location>
        <begin position="242"/>
        <end position="260"/>
    </location>
</feature>
<dbReference type="AlphaFoldDB" id="A0A7I7S510"/>
<reference evidence="3 4" key="1">
    <citation type="journal article" date="2019" name="Emerg. Microbes Infect.">
        <title>Comprehensive subspecies identification of 175 nontuberculous mycobacteria species based on 7547 genomic profiles.</title>
        <authorList>
            <person name="Matsumoto Y."/>
            <person name="Kinjo T."/>
            <person name="Motooka D."/>
            <person name="Nabeya D."/>
            <person name="Jung N."/>
            <person name="Uechi K."/>
            <person name="Horii T."/>
            <person name="Iida T."/>
            <person name="Fujita J."/>
            <person name="Nakamura S."/>
        </authorList>
    </citation>
    <scope>NUCLEOTIDE SEQUENCE [LARGE SCALE GENOMIC DNA]</scope>
    <source>
        <strain evidence="3 4">JCM 18538</strain>
    </source>
</reference>
<dbReference type="Proteomes" id="UP000467428">
    <property type="component" value="Chromosome"/>
</dbReference>
<feature type="region of interest" description="Disordered" evidence="1">
    <location>
        <begin position="380"/>
        <end position="407"/>
    </location>
</feature>
<dbReference type="GO" id="GO:0005886">
    <property type="term" value="C:plasma membrane"/>
    <property type="evidence" value="ECO:0007669"/>
    <property type="project" value="TreeGrafter"/>
</dbReference>
<feature type="transmembrane region" description="Helical" evidence="2">
    <location>
        <begin position="44"/>
        <end position="67"/>
    </location>
</feature>
<feature type="compositionally biased region" description="Pro residues" evidence="1">
    <location>
        <begin position="398"/>
        <end position="407"/>
    </location>
</feature>
<dbReference type="InterPro" id="IPR010645">
    <property type="entry name" value="MFS_4"/>
</dbReference>
<dbReference type="Pfam" id="PF06779">
    <property type="entry name" value="MFS_4"/>
    <property type="match status" value="1"/>
</dbReference>
<feature type="transmembrane region" description="Helical" evidence="2">
    <location>
        <begin position="352"/>
        <end position="371"/>
    </location>
</feature>
<feature type="transmembrane region" description="Helical" evidence="2">
    <location>
        <begin position="324"/>
        <end position="346"/>
    </location>
</feature>
<keyword evidence="2" id="KW-0472">Membrane</keyword>
<dbReference type="RefSeq" id="WP_235887289.1">
    <property type="nucleotide sequence ID" value="NZ_AP022593.1"/>
</dbReference>
<evidence type="ECO:0000256" key="1">
    <source>
        <dbReference type="SAM" id="MobiDB-lite"/>
    </source>
</evidence>
<proteinExistence type="predicted"/>
<feature type="transmembrane region" description="Helical" evidence="2">
    <location>
        <begin position="12"/>
        <end position="32"/>
    </location>
</feature>
<feature type="transmembrane region" description="Helical" evidence="2">
    <location>
        <begin position="267"/>
        <end position="287"/>
    </location>
</feature>
<dbReference type="PANTHER" id="PTHR23537:SF1">
    <property type="entry name" value="SUGAR TRANSPORTER"/>
    <property type="match status" value="1"/>
</dbReference>
<dbReference type="EMBL" id="AP022593">
    <property type="protein sequence ID" value="BBY51560.1"/>
    <property type="molecule type" value="Genomic_DNA"/>
</dbReference>
<feature type="transmembrane region" description="Helical" evidence="2">
    <location>
        <begin position="79"/>
        <end position="100"/>
    </location>
</feature>
<evidence type="ECO:0000313" key="3">
    <source>
        <dbReference type="EMBL" id="BBY51560.1"/>
    </source>
</evidence>
<accession>A0A7I7S510</accession>
<feature type="transmembrane region" description="Helical" evidence="2">
    <location>
        <begin position="106"/>
        <end position="123"/>
    </location>
</feature>
<gene>
    <name evidence="3" type="ORF">MARA_50280</name>
</gene>
<feature type="transmembrane region" description="Helical" evidence="2">
    <location>
        <begin position="135"/>
        <end position="156"/>
    </location>
</feature>
<dbReference type="InterPro" id="IPR036259">
    <property type="entry name" value="MFS_trans_sf"/>
</dbReference>
<feature type="transmembrane region" description="Helical" evidence="2">
    <location>
        <begin position="204"/>
        <end position="230"/>
    </location>
</feature>
<keyword evidence="2" id="KW-0812">Transmembrane</keyword>
<name>A0A7I7S510_9MYCO</name>
<protein>
    <submittedName>
        <fullName evidence="3">MFS transporter</fullName>
    </submittedName>
</protein>
<keyword evidence="2" id="KW-1133">Transmembrane helix</keyword>
<feature type="transmembrane region" description="Helical" evidence="2">
    <location>
        <begin position="293"/>
        <end position="312"/>
    </location>
</feature>
<feature type="transmembrane region" description="Helical" evidence="2">
    <location>
        <begin position="162"/>
        <end position="179"/>
    </location>
</feature>
<evidence type="ECO:0000313" key="4">
    <source>
        <dbReference type="Proteomes" id="UP000467428"/>
    </source>
</evidence>
<keyword evidence="4" id="KW-1185">Reference proteome</keyword>
<organism evidence="3 4">
    <name type="scientific">Mycolicibacterium arabiense</name>
    <dbReference type="NCBI Taxonomy" id="1286181"/>
    <lineage>
        <taxon>Bacteria</taxon>
        <taxon>Bacillati</taxon>
        <taxon>Actinomycetota</taxon>
        <taxon>Actinomycetes</taxon>
        <taxon>Mycobacteriales</taxon>
        <taxon>Mycobacteriaceae</taxon>
        <taxon>Mycolicibacterium</taxon>
    </lineage>
</organism>
<sequence length="407" mass="41039">MTWQHPHVHIARGAAGLAAAMGIGRFVYTPILPLMTAQSGLSPAAAGGLATANYVGYLAGAMAGAVAPRLVRTRFTWRAALVLVVASLAAMPLCDGVIGWLVVRTVAGFASALLFVIAVDWMLDHARGRSAQLPGWGFGGVGVGIALSGALVLLLPTAGWRTAWWSSAALAALIAAVAWHMRGAAEGTGPVADSVVATANSRRWFIVLFACYTLEGVGYIIAGTFLVAAIGQSSPGWLGNSAWIVVGVAAAPSAALWAAASRRWSHPTLLVAALALQAVGIALPAVAGGPVAALIGAVLFGGTFIGVSTVALAAGRLLAFPRAVAVLTTGYSVGQIVGPLLVSPLLHQGFRLALITSSAVVSLAAVAAIGLRVGSSELSRGGADRLAAATSAGRQGPTGPPPRRTPR</sequence>
<dbReference type="KEGG" id="marz:MARA_50280"/>